<accession>A0A4P5NLI4</accession>
<keyword evidence="1" id="KW-1133">Transmembrane helix</keyword>
<feature type="transmembrane region" description="Helical" evidence="1">
    <location>
        <begin position="20"/>
        <end position="42"/>
    </location>
</feature>
<gene>
    <name evidence="2" type="ORF">MSKU9_0364</name>
</gene>
<protein>
    <submittedName>
        <fullName evidence="2">Uncharacterized protein</fullName>
    </submittedName>
</protein>
<name>A0A4P5NLI4_9PROT</name>
<dbReference type="AlphaFoldDB" id="A0A4P5NLI4"/>
<reference evidence="3" key="1">
    <citation type="submission" date="2017-01" db="EMBL/GenBank/DDBJ databases">
        <title>Komagataeibacter sp. MSKU9 whole genome sequencing project.</title>
        <authorList>
            <person name="Matsutani M."/>
            <person name="Naloka K."/>
            <person name="Theeragool G."/>
            <person name="Yakushi T."/>
            <person name="Matsushita K."/>
        </authorList>
    </citation>
    <scope>NUCLEOTIDE SEQUENCE [LARGE SCALE GENOMIC DNA]</scope>
    <source>
        <strain evidence="3">MSKU9</strain>
    </source>
</reference>
<dbReference type="Proteomes" id="UP000315095">
    <property type="component" value="Unassembled WGS sequence"/>
</dbReference>
<organism evidence="2 3">
    <name type="scientific">Komagataeibacter diospyri</name>
    <dbReference type="NCBI Taxonomy" id="1932662"/>
    <lineage>
        <taxon>Bacteria</taxon>
        <taxon>Pseudomonadati</taxon>
        <taxon>Pseudomonadota</taxon>
        <taxon>Alphaproteobacteria</taxon>
        <taxon>Acetobacterales</taxon>
        <taxon>Acetobacteraceae</taxon>
        <taxon>Komagataeibacter</taxon>
    </lineage>
</organism>
<keyword evidence="1" id="KW-0812">Transmembrane</keyword>
<keyword evidence="3" id="KW-1185">Reference proteome</keyword>
<evidence type="ECO:0000313" key="3">
    <source>
        <dbReference type="Proteomes" id="UP000315095"/>
    </source>
</evidence>
<evidence type="ECO:0000313" key="2">
    <source>
        <dbReference type="EMBL" id="GCE82223.1"/>
    </source>
</evidence>
<proteinExistence type="predicted"/>
<dbReference type="EMBL" id="BDLU01000013">
    <property type="protein sequence ID" value="GCE82223.1"/>
    <property type="molecule type" value="Genomic_DNA"/>
</dbReference>
<sequence>MQEESFLQYLINIFQNLQRFSPVAIGVGLVAGRIFVTVQMIFEGTVILRDQVMPDIEQPVLRVMLSQHMISRLSSTTV</sequence>
<comment type="caution">
    <text evidence="2">The sequence shown here is derived from an EMBL/GenBank/DDBJ whole genome shotgun (WGS) entry which is preliminary data.</text>
</comment>
<keyword evidence="1" id="KW-0472">Membrane</keyword>
<evidence type="ECO:0000256" key="1">
    <source>
        <dbReference type="SAM" id="Phobius"/>
    </source>
</evidence>